<proteinExistence type="predicted"/>
<protein>
    <recommendedName>
        <fullName evidence="4">F-box domain-containing protein</fullName>
    </recommendedName>
</protein>
<evidence type="ECO:0000256" key="1">
    <source>
        <dbReference type="SAM" id="MobiDB-lite"/>
    </source>
</evidence>
<feature type="compositionally biased region" description="Low complexity" evidence="1">
    <location>
        <begin position="11"/>
        <end position="23"/>
    </location>
</feature>
<dbReference type="HOGENOM" id="CLU_806806_0_0_1"/>
<sequence length="344" mass="38175">MAGDNLGSVPTATTTDQDASAQSLPSNESGANDSIIVPDDKMPKRASFMGIPPEMRLRIYDFLLNGSRITDLKTPYGLPHSCYVDSRFEGPEEQLKCRCARPVHPQILAVNHLVFEEAFNVMYGTTELRLRLPECGEIHATLPKIPVHGKEKVTKIVFLSTFTALDIKLFDEETPSNAISLLLHRLSLDYPSLKHVRLLIDLNAIGFHRFTPDFAPIAAILRLPQIESLNVELLRRSGLCVIAQKFASGLDASLRAEMAALGKNVKIMSWGKEEEIGRRTDEDDGKKALHIGFGWDGFRKAEDLLVRCCGTIGSLELSGGRDPERYTLLDEMMLPWPHGEQPAA</sequence>
<reference evidence="2 3" key="1">
    <citation type="journal article" date="2012" name="PLoS Pathog.">
        <title>Diverse lifestyles and strategies of plant pathogenesis encoded in the genomes of eighteen Dothideomycetes fungi.</title>
        <authorList>
            <person name="Ohm R.A."/>
            <person name="Feau N."/>
            <person name="Henrissat B."/>
            <person name="Schoch C.L."/>
            <person name="Horwitz B.A."/>
            <person name="Barry K.W."/>
            <person name="Condon B.J."/>
            <person name="Copeland A.C."/>
            <person name="Dhillon B."/>
            <person name="Glaser F."/>
            <person name="Hesse C.N."/>
            <person name="Kosti I."/>
            <person name="LaButti K."/>
            <person name="Lindquist E.A."/>
            <person name="Lucas S."/>
            <person name="Salamov A.A."/>
            <person name="Bradshaw R.E."/>
            <person name="Ciuffetti L."/>
            <person name="Hamelin R.C."/>
            <person name="Kema G.H.J."/>
            <person name="Lawrence C."/>
            <person name="Scott J.A."/>
            <person name="Spatafora J.W."/>
            <person name="Turgeon B.G."/>
            <person name="de Wit P.J.G.M."/>
            <person name="Zhong S."/>
            <person name="Goodwin S.B."/>
            <person name="Grigoriev I.V."/>
        </authorList>
    </citation>
    <scope>NUCLEOTIDE SEQUENCE [LARGE SCALE GENOMIC DNA]</scope>
    <source>
        <strain evidence="2 3">CIRAD86</strain>
    </source>
</reference>
<evidence type="ECO:0000313" key="2">
    <source>
        <dbReference type="EMBL" id="EME78035.1"/>
    </source>
</evidence>
<dbReference type="Proteomes" id="UP000016932">
    <property type="component" value="Unassembled WGS sequence"/>
</dbReference>
<dbReference type="STRING" id="383855.M2YJV1"/>
<dbReference type="OrthoDB" id="62952at2759"/>
<dbReference type="EMBL" id="KB446564">
    <property type="protein sequence ID" value="EME78035.1"/>
    <property type="molecule type" value="Genomic_DNA"/>
</dbReference>
<gene>
    <name evidence="2" type="ORF">MYCFIDRAFT_179485</name>
</gene>
<name>M2YJV1_PSEFD</name>
<evidence type="ECO:0008006" key="4">
    <source>
        <dbReference type="Google" id="ProtNLM"/>
    </source>
</evidence>
<dbReference type="RefSeq" id="XP_007931749.1">
    <property type="nucleotide sequence ID" value="XM_007933558.1"/>
</dbReference>
<dbReference type="GeneID" id="19334135"/>
<organism evidence="2 3">
    <name type="scientific">Pseudocercospora fijiensis (strain CIRAD86)</name>
    <name type="common">Black leaf streak disease fungus</name>
    <name type="synonym">Mycosphaerella fijiensis</name>
    <dbReference type="NCBI Taxonomy" id="383855"/>
    <lineage>
        <taxon>Eukaryota</taxon>
        <taxon>Fungi</taxon>
        <taxon>Dikarya</taxon>
        <taxon>Ascomycota</taxon>
        <taxon>Pezizomycotina</taxon>
        <taxon>Dothideomycetes</taxon>
        <taxon>Dothideomycetidae</taxon>
        <taxon>Mycosphaerellales</taxon>
        <taxon>Mycosphaerellaceae</taxon>
        <taxon>Pseudocercospora</taxon>
    </lineage>
</organism>
<evidence type="ECO:0000313" key="3">
    <source>
        <dbReference type="Proteomes" id="UP000016932"/>
    </source>
</evidence>
<accession>M2YJV1</accession>
<dbReference type="AlphaFoldDB" id="M2YJV1"/>
<feature type="region of interest" description="Disordered" evidence="1">
    <location>
        <begin position="1"/>
        <end position="39"/>
    </location>
</feature>
<keyword evidence="3" id="KW-1185">Reference proteome</keyword>
<dbReference type="VEuPathDB" id="FungiDB:MYCFIDRAFT_179485"/>
<dbReference type="KEGG" id="pfj:MYCFIDRAFT_179485"/>